<dbReference type="AlphaFoldDB" id="A0A1W0WXB9"/>
<dbReference type="InterPro" id="IPR036259">
    <property type="entry name" value="MFS_trans_sf"/>
</dbReference>
<evidence type="ECO:0000256" key="1">
    <source>
        <dbReference type="ARBA" id="ARBA00004141"/>
    </source>
</evidence>
<dbReference type="PANTHER" id="PTHR43184:SF30">
    <property type="entry name" value="MFS DOMAIN-CONTAINING PROTEIN"/>
    <property type="match status" value="1"/>
</dbReference>
<protein>
    <submittedName>
        <fullName evidence="7">Glucose-6-phosphate</fullName>
    </submittedName>
</protein>
<feature type="transmembrane region" description="Helical" evidence="5">
    <location>
        <begin position="139"/>
        <end position="162"/>
    </location>
</feature>
<dbReference type="InterPro" id="IPR020846">
    <property type="entry name" value="MFS_dom"/>
</dbReference>
<feature type="transmembrane region" description="Helical" evidence="5">
    <location>
        <begin position="447"/>
        <end position="473"/>
    </location>
</feature>
<feature type="transmembrane region" description="Helical" evidence="5">
    <location>
        <begin position="262"/>
        <end position="284"/>
    </location>
</feature>
<evidence type="ECO:0000259" key="6">
    <source>
        <dbReference type="PROSITE" id="PS50850"/>
    </source>
</evidence>
<dbReference type="OrthoDB" id="3639251at2759"/>
<feature type="transmembrane region" description="Helical" evidence="5">
    <location>
        <begin position="533"/>
        <end position="553"/>
    </location>
</feature>
<comment type="subcellular location">
    <subcellularLocation>
        <location evidence="1">Membrane</location>
        <topology evidence="1">Multi-pass membrane protein</topology>
    </subcellularLocation>
</comment>
<reference evidence="8" key="1">
    <citation type="submission" date="2017-01" db="EMBL/GenBank/DDBJ databases">
        <title>Comparative genomics of anhydrobiosis in the tardigrade Hypsibius dujardini.</title>
        <authorList>
            <person name="Yoshida Y."/>
            <person name="Koutsovoulos G."/>
            <person name="Laetsch D."/>
            <person name="Stevens L."/>
            <person name="Kumar S."/>
            <person name="Horikawa D."/>
            <person name="Ishino K."/>
            <person name="Komine S."/>
            <person name="Tomita M."/>
            <person name="Blaxter M."/>
            <person name="Arakawa K."/>
        </authorList>
    </citation>
    <scope>NUCLEOTIDE SEQUENCE [LARGE SCALE GENOMIC DNA]</scope>
    <source>
        <strain evidence="8">Z151</strain>
    </source>
</reference>
<dbReference type="GO" id="GO:0022857">
    <property type="term" value="F:transmembrane transporter activity"/>
    <property type="evidence" value="ECO:0007669"/>
    <property type="project" value="InterPro"/>
</dbReference>
<keyword evidence="8" id="KW-1185">Reference proteome</keyword>
<keyword evidence="3 5" id="KW-1133">Transmembrane helix</keyword>
<evidence type="ECO:0000256" key="2">
    <source>
        <dbReference type="ARBA" id="ARBA00022692"/>
    </source>
</evidence>
<evidence type="ECO:0000313" key="7">
    <source>
        <dbReference type="EMBL" id="OQV19837.1"/>
    </source>
</evidence>
<feature type="domain" description="Major facilitator superfamily (MFS) profile" evidence="6">
    <location>
        <begin position="78"/>
        <end position="557"/>
    </location>
</feature>
<dbReference type="Pfam" id="PF07690">
    <property type="entry name" value="MFS_1"/>
    <property type="match status" value="1"/>
</dbReference>
<feature type="transmembrane region" description="Helical" evidence="5">
    <location>
        <begin position="355"/>
        <end position="380"/>
    </location>
</feature>
<feature type="transmembrane region" description="Helical" evidence="5">
    <location>
        <begin position="485"/>
        <end position="513"/>
    </location>
</feature>
<dbReference type="EMBL" id="MTYJ01000035">
    <property type="protein sequence ID" value="OQV19837.1"/>
    <property type="molecule type" value="Genomic_DNA"/>
</dbReference>
<feature type="transmembrane region" description="Helical" evidence="5">
    <location>
        <begin position="233"/>
        <end position="256"/>
    </location>
</feature>
<evidence type="ECO:0000313" key="8">
    <source>
        <dbReference type="Proteomes" id="UP000192578"/>
    </source>
</evidence>
<dbReference type="PANTHER" id="PTHR43184">
    <property type="entry name" value="MAJOR FACILITATOR SUPERFAMILY TRANSPORTER 16, ISOFORM B"/>
    <property type="match status" value="1"/>
</dbReference>
<comment type="caution">
    <text evidence="7">The sequence shown here is derived from an EMBL/GenBank/DDBJ whole genome shotgun (WGS) entry which is preliminary data.</text>
</comment>
<evidence type="ECO:0000256" key="3">
    <source>
        <dbReference type="ARBA" id="ARBA00022989"/>
    </source>
</evidence>
<sequence>MASHNNNHGENAASPEAQRFLVPPPQNGITITTDDNSGVAVVAPSKKRIPFGIAALRKCIPPLRRAPITFYQFYILGITYVLYVFYHISRKPLSVVKNVLHRQNCSVFTAPEDYLIPEDRLHNWCSWEPFEDDKTYKNLYGWMDFTYLMAYAIAMFFVGAVAERCNLRYFLTLGMIAAGALTVLFGMARFWDIHHLAFFFAVQLIGGALQATGFPAAVALVGNWFGKQRRGLIFGFWNSHASFGNILGSLLASVWVESNWGISFIVPGFTIVAGGIIAFLFIIVEPQDAGFPRQNGPAPVEAQPAIVINKNGSHELSQFLPKDSAAQIQNVAPIVVEVVEDTPLKFWQAFMIPGVIEYALCMFFAKGVAYTFLVWLPVYIKMTLAGSGNAGAGYMSTFFDIGGIVGGILVGAISDLWGARGLISGVLMFIAVPIMGLLLMFGHHSYAVLGVLLVLTGLITVGPYSIIATAVAADLGTSLKGKSKAVASVSGIINGMGSFGAAFGPLIAGAISTAASRFDPETGKKTYEGWNEVFYFLISAQFFASLCLSRLIFREIVRMRNSRRNPAAI</sequence>
<feature type="transmembrane region" description="Helical" evidence="5">
    <location>
        <begin position="421"/>
        <end position="441"/>
    </location>
</feature>
<dbReference type="Gene3D" id="1.20.1250.20">
    <property type="entry name" value="MFS general substrate transporter like domains"/>
    <property type="match status" value="2"/>
</dbReference>
<accession>A0A1W0WXB9</accession>
<feature type="transmembrane region" description="Helical" evidence="5">
    <location>
        <begin position="197"/>
        <end position="221"/>
    </location>
</feature>
<dbReference type="SUPFAM" id="SSF103473">
    <property type="entry name" value="MFS general substrate transporter"/>
    <property type="match status" value="1"/>
</dbReference>
<evidence type="ECO:0000256" key="4">
    <source>
        <dbReference type="ARBA" id="ARBA00023136"/>
    </source>
</evidence>
<evidence type="ECO:0000256" key="5">
    <source>
        <dbReference type="SAM" id="Phobius"/>
    </source>
</evidence>
<gene>
    <name evidence="7" type="ORF">BV898_06108</name>
</gene>
<organism evidence="7 8">
    <name type="scientific">Hypsibius exemplaris</name>
    <name type="common">Freshwater tardigrade</name>
    <dbReference type="NCBI Taxonomy" id="2072580"/>
    <lineage>
        <taxon>Eukaryota</taxon>
        <taxon>Metazoa</taxon>
        <taxon>Ecdysozoa</taxon>
        <taxon>Tardigrada</taxon>
        <taxon>Eutardigrada</taxon>
        <taxon>Parachela</taxon>
        <taxon>Hypsibioidea</taxon>
        <taxon>Hypsibiidae</taxon>
        <taxon>Hypsibius</taxon>
    </lineage>
</organism>
<feature type="transmembrane region" description="Helical" evidence="5">
    <location>
        <begin position="392"/>
        <end position="414"/>
    </location>
</feature>
<keyword evidence="4 5" id="KW-0472">Membrane</keyword>
<dbReference type="GO" id="GO:0016020">
    <property type="term" value="C:membrane"/>
    <property type="evidence" value="ECO:0007669"/>
    <property type="project" value="UniProtKB-SubCell"/>
</dbReference>
<keyword evidence="2 5" id="KW-0812">Transmembrane</keyword>
<dbReference type="Proteomes" id="UP000192578">
    <property type="component" value="Unassembled WGS sequence"/>
</dbReference>
<name>A0A1W0WXB9_HYPEX</name>
<feature type="transmembrane region" description="Helical" evidence="5">
    <location>
        <begin position="169"/>
        <end position="191"/>
    </location>
</feature>
<dbReference type="InterPro" id="IPR011701">
    <property type="entry name" value="MFS"/>
</dbReference>
<proteinExistence type="predicted"/>
<dbReference type="PROSITE" id="PS50850">
    <property type="entry name" value="MFS"/>
    <property type="match status" value="1"/>
</dbReference>
<feature type="transmembrane region" description="Helical" evidence="5">
    <location>
        <begin position="68"/>
        <end position="88"/>
    </location>
</feature>